<dbReference type="AlphaFoldDB" id="A0A3A8AVZ7"/>
<evidence type="ECO:0000256" key="2">
    <source>
        <dbReference type="ARBA" id="ARBA00023015"/>
    </source>
</evidence>
<dbReference type="Gene3D" id="3.40.190.290">
    <property type="match status" value="1"/>
</dbReference>
<dbReference type="PROSITE" id="PS50931">
    <property type="entry name" value="HTH_LYSR"/>
    <property type="match status" value="1"/>
</dbReference>
<dbReference type="SUPFAM" id="SSF46785">
    <property type="entry name" value="Winged helix' DNA-binding domain"/>
    <property type="match status" value="1"/>
</dbReference>
<dbReference type="GO" id="GO:0010628">
    <property type="term" value="P:positive regulation of gene expression"/>
    <property type="evidence" value="ECO:0007669"/>
    <property type="project" value="TreeGrafter"/>
</dbReference>
<protein>
    <submittedName>
        <fullName evidence="6">LysR family transcriptional regulator</fullName>
    </submittedName>
</protein>
<evidence type="ECO:0000256" key="4">
    <source>
        <dbReference type="ARBA" id="ARBA00023163"/>
    </source>
</evidence>
<dbReference type="OrthoDB" id="8479870at2"/>
<feature type="domain" description="HTH lysR-type" evidence="5">
    <location>
        <begin position="1"/>
        <end position="58"/>
    </location>
</feature>
<dbReference type="InterPro" id="IPR036390">
    <property type="entry name" value="WH_DNA-bd_sf"/>
</dbReference>
<dbReference type="InterPro" id="IPR005119">
    <property type="entry name" value="LysR_subst-bd"/>
</dbReference>
<evidence type="ECO:0000256" key="1">
    <source>
        <dbReference type="ARBA" id="ARBA00009437"/>
    </source>
</evidence>
<comment type="similarity">
    <text evidence="1">Belongs to the LysR transcriptional regulatory family.</text>
</comment>
<evidence type="ECO:0000256" key="3">
    <source>
        <dbReference type="ARBA" id="ARBA00023125"/>
    </source>
</evidence>
<dbReference type="GO" id="GO:0043565">
    <property type="term" value="F:sequence-specific DNA binding"/>
    <property type="evidence" value="ECO:0007669"/>
    <property type="project" value="TreeGrafter"/>
</dbReference>
<keyword evidence="2" id="KW-0805">Transcription regulation</keyword>
<dbReference type="EMBL" id="RAPE01000004">
    <property type="protein sequence ID" value="RKF13582.1"/>
    <property type="molecule type" value="Genomic_DNA"/>
</dbReference>
<dbReference type="SUPFAM" id="SSF53850">
    <property type="entry name" value="Periplasmic binding protein-like II"/>
    <property type="match status" value="1"/>
</dbReference>
<keyword evidence="7" id="KW-1185">Reference proteome</keyword>
<dbReference type="Pfam" id="PF00126">
    <property type="entry name" value="HTH_1"/>
    <property type="match status" value="1"/>
</dbReference>
<dbReference type="PRINTS" id="PR00039">
    <property type="entry name" value="HTHLYSR"/>
</dbReference>
<dbReference type="PANTHER" id="PTHR30427">
    <property type="entry name" value="TRANSCRIPTIONAL ACTIVATOR PROTEIN LYSR"/>
    <property type="match status" value="1"/>
</dbReference>
<dbReference type="Proteomes" id="UP000281128">
    <property type="component" value="Unassembled WGS sequence"/>
</dbReference>
<comment type="caution">
    <text evidence="6">The sequence shown here is derived from an EMBL/GenBank/DDBJ whole genome shotgun (WGS) entry which is preliminary data.</text>
</comment>
<accession>A0A3A8AVZ7</accession>
<dbReference type="InterPro" id="IPR036388">
    <property type="entry name" value="WH-like_DNA-bd_sf"/>
</dbReference>
<dbReference type="RefSeq" id="WP_121168401.1">
    <property type="nucleotide sequence ID" value="NZ_RAPE01000004.1"/>
</dbReference>
<evidence type="ECO:0000313" key="7">
    <source>
        <dbReference type="Proteomes" id="UP000281128"/>
    </source>
</evidence>
<gene>
    <name evidence="6" type="ORF">D6850_14970</name>
</gene>
<dbReference type="PANTHER" id="PTHR30427:SF1">
    <property type="entry name" value="TRANSCRIPTIONAL ACTIVATOR PROTEIN LYSR"/>
    <property type="match status" value="1"/>
</dbReference>
<keyword evidence="4" id="KW-0804">Transcription</keyword>
<dbReference type="InterPro" id="IPR000847">
    <property type="entry name" value="LysR_HTH_N"/>
</dbReference>
<sequence>MNFRQIEIFYAIYRSGSISAAARQLRTSQPALSKALKHAESQLGFKLFDRVKQRLIPTHEAELIFAESHQLQKSLNSVNALVDKLGDLSRRTLRIGFLPSLGVGFAPRVLARLAGETSPSCEIYTHHYDQILERLLSHRLDLGVAFSLPQPPGLRSIPVGRMRLVYVEAAGKSAQTVKGPVHLSDVDSKALVGLERESPVGRALEVEFQREGREYAPRISVHTYAVAAACAAKGVGPAIVDEFSAASTPGLNVRPLEPARCFEIVVLLPEDYAASRAETELIDCMLCVCRAEGHALD</sequence>
<organism evidence="6 7">
    <name type="scientific">Roseovarius spongiae</name>
    <dbReference type="NCBI Taxonomy" id="2320272"/>
    <lineage>
        <taxon>Bacteria</taxon>
        <taxon>Pseudomonadati</taxon>
        <taxon>Pseudomonadota</taxon>
        <taxon>Alphaproteobacteria</taxon>
        <taxon>Rhodobacterales</taxon>
        <taxon>Roseobacteraceae</taxon>
        <taxon>Roseovarius</taxon>
    </lineage>
</organism>
<keyword evidence="3" id="KW-0238">DNA-binding</keyword>
<dbReference type="GO" id="GO:0003700">
    <property type="term" value="F:DNA-binding transcription factor activity"/>
    <property type="evidence" value="ECO:0007669"/>
    <property type="project" value="InterPro"/>
</dbReference>
<name>A0A3A8AVZ7_9RHOB</name>
<evidence type="ECO:0000313" key="6">
    <source>
        <dbReference type="EMBL" id="RKF13582.1"/>
    </source>
</evidence>
<evidence type="ECO:0000259" key="5">
    <source>
        <dbReference type="PROSITE" id="PS50931"/>
    </source>
</evidence>
<dbReference type="Gene3D" id="1.10.10.10">
    <property type="entry name" value="Winged helix-like DNA-binding domain superfamily/Winged helix DNA-binding domain"/>
    <property type="match status" value="1"/>
</dbReference>
<proteinExistence type="inferred from homology"/>
<reference evidence="6 7" key="1">
    <citation type="submission" date="2018-09" db="EMBL/GenBank/DDBJ databases">
        <title>Roseovarius spongiae sp. nov., isolated from a marine sponge.</title>
        <authorList>
            <person name="Zhuang L."/>
            <person name="Luo L."/>
        </authorList>
    </citation>
    <scope>NUCLEOTIDE SEQUENCE [LARGE SCALE GENOMIC DNA]</scope>
    <source>
        <strain evidence="6 7">HN-E21</strain>
    </source>
</reference>
<dbReference type="Pfam" id="PF03466">
    <property type="entry name" value="LysR_substrate"/>
    <property type="match status" value="1"/>
</dbReference>